<keyword evidence="3 6" id="KW-0418">Kinase</keyword>
<dbReference type="InterPro" id="IPR050187">
    <property type="entry name" value="Lipid_Phosphate_FormReg"/>
</dbReference>
<dbReference type="Pfam" id="PF00781">
    <property type="entry name" value="DAGK_cat"/>
    <property type="match status" value="1"/>
</dbReference>
<evidence type="ECO:0000256" key="1">
    <source>
        <dbReference type="ARBA" id="ARBA00022679"/>
    </source>
</evidence>
<evidence type="ECO:0000256" key="4">
    <source>
        <dbReference type="ARBA" id="ARBA00022840"/>
    </source>
</evidence>
<feature type="domain" description="DAGKc" evidence="5">
    <location>
        <begin position="1"/>
        <end position="91"/>
    </location>
</feature>
<dbReference type="GO" id="GO:0005524">
    <property type="term" value="F:ATP binding"/>
    <property type="evidence" value="ECO:0007669"/>
    <property type="project" value="UniProtKB-KW"/>
</dbReference>
<dbReference type="Gene3D" id="2.60.200.40">
    <property type="match status" value="1"/>
</dbReference>
<evidence type="ECO:0000259" key="5">
    <source>
        <dbReference type="PROSITE" id="PS50146"/>
    </source>
</evidence>
<dbReference type="AlphaFoldDB" id="A0A1I3IMB9"/>
<dbReference type="RefSeq" id="WP_074930288.1">
    <property type="nucleotide sequence ID" value="NZ_FORI01000002.1"/>
</dbReference>
<evidence type="ECO:0000256" key="2">
    <source>
        <dbReference type="ARBA" id="ARBA00022741"/>
    </source>
</evidence>
<sequence>MIYLFINKSSNNGKAAQAQSELEKLFNNEQLNVIDVTSVQNAAEKCSNLNAEDKIIIAGGDGTLSRFVNDIYELHLKNEIYLYTCGTGNDFLNDVKEKCEIKNGLIPLNQFIESLPVVTVNDKKHYFINGIGYGIDGYCCEEGDKLRAVSDKPVNYAEIAIKGMLGKFKPCGGTVTVDGVTTRYKKIWLAPTMIGRYFGGGMKITPDQDRLNKEHVVSNCVFHDSGMLKTLIVFPSIFKGEHVSHKDIIEIKTGHEVTVEFDKPCALQIDGETYSNITRYSVSYK</sequence>
<keyword evidence="7" id="KW-1185">Reference proteome</keyword>
<accession>A0A1I3IMB9</accession>
<name>A0A1I3IMB9_9SPIR</name>
<reference evidence="7" key="1">
    <citation type="submission" date="2016-10" db="EMBL/GenBank/DDBJ databases">
        <authorList>
            <person name="Varghese N."/>
            <person name="Submissions S."/>
        </authorList>
    </citation>
    <scope>NUCLEOTIDE SEQUENCE [LARGE SCALE GENOMIC DNA]</scope>
    <source>
        <strain evidence="7">XBD1002</strain>
    </source>
</reference>
<evidence type="ECO:0000313" key="7">
    <source>
        <dbReference type="Proteomes" id="UP000182737"/>
    </source>
</evidence>
<dbReference type="SUPFAM" id="SSF111331">
    <property type="entry name" value="NAD kinase/diacylglycerol kinase-like"/>
    <property type="match status" value="1"/>
</dbReference>
<keyword evidence="1" id="KW-0808">Transferase</keyword>
<dbReference type="InterPro" id="IPR045540">
    <property type="entry name" value="YegS/DAGK_C"/>
</dbReference>
<evidence type="ECO:0000313" key="6">
    <source>
        <dbReference type="EMBL" id="SFI49076.1"/>
    </source>
</evidence>
<proteinExistence type="predicted"/>
<dbReference type="PROSITE" id="PS50146">
    <property type="entry name" value="DAGK"/>
    <property type="match status" value="1"/>
</dbReference>
<dbReference type="PANTHER" id="PTHR12358">
    <property type="entry name" value="SPHINGOSINE KINASE"/>
    <property type="match status" value="1"/>
</dbReference>
<organism evidence="6 7">
    <name type="scientific">Treponema bryantii</name>
    <dbReference type="NCBI Taxonomy" id="163"/>
    <lineage>
        <taxon>Bacteria</taxon>
        <taxon>Pseudomonadati</taxon>
        <taxon>Spirochaetota</taxon>
        <taxon>Spirochaetia</taxon>
        <taxon>Spirochaetales</taxon>
        <taxon>Treponemataceae</taxon>
        <taxon>Treponema</taxon>
    </lineage>
</organism>
<dbReference type="Pfam" id="PF19279">
    <property type="entry name" value="YegS_C"/>
    <property type="match status" value="1"/>
</dbReference>
<dbReference type="InterPro" id="IPR017438">
    <property type="entry name" value="ATP-NAD_kinase_N"/>
</dbReference>
<keyword evidence="4" id="KW-0067">ATP-binding</keyword>
<dbReference type="PANTHER" id="PTHR12358:SF54">
    <property type="entry name" value="SPHINGOSINE KINASE RELATED PROTEIN"/>
    <property type="match status" value="1"/>
</dbReference>
<dbReference type="OrthoDB" id="9786026at2"/>
<gene>
    <name evidence="6" type="ORF">SAMN04487775_1024</name>
</gene>
<evidence type="ECO:0000256" key="3">
    <source>
        <dbReference type="ARBA" id="ARBA00022777"/>
    </source>
</evidence>
<dbReference type="GO" id="GO:0016301">
    <property type="term" value="F:kinase activity"/>
    <property type="evidence" value="ECO:0007669"/>
    <property type="project" value="UniProtKB-KW"/>
</dbReference>
<dbReference type="Gene3D" id="3.40.50.10330">
    <property type="entry name" value="Probable inorganic polyphosphate/atp-NAD kinase, domain 1"/>
    <property type="match status" value="1"/>
</dbReference>
<dbReference type="EMBL" id="FORI01000002">
    <property type="protein sequence ID" value="SFI49076.1"/>
    <property type="molecule type" value="Genomic_DNA"/>
</dbReference>
<dbReference type="InterPro" id="IPR016064">
    <property type="entry name" value="NAD/diacylglycerol_kinase_sf"/>
</dbReference>
<protein>
    <submittedName>
        <fullName evidence="6">Diacylglycerol kinase family enzyme</fullName>
    </submittedName>
</protein>
<dbReference type="Proteomes" id="UP000182737">
    <property type="component" value="Unassembled WGS sequence"/>
</dbReference>
<keyword evidence="2" id="KW-0547">Nucleotide-binding</keyword>
<dbReference type="InterPro" id="IPR001206">
    <property type="entry name" value="Diacylglycerol_kinase_cat_dom"/>
</dbReference>